<keyword evidence="1" id="KW-1133">Transmembrane helix</keyword>
<proteinExistence type="predicted"/>
<feature type="transmembrane region" description="Helical" evidence="1">
    <location>
        <begin position="12"/>
        <end position="32"/>
    </location>
</feature>
<reference evidence="2" key="1">
    <citation type="journal article" date="2015" name="Nature">
        <title>Complex archaea that bridge the gap between prokaryotes and eukaryotes.</title>
        <authorList>
            <person name="Spang A."/>
            <person name="Saw J.H."/>
            <person name="Jorgensen S.L."/>
            <person name="Zaremba-Niedzwiedzka K."/>
            <person name="Martijn J."/>
            <person name="Lind A.E."/>
            <person name="van Eijk R."/>
            <person name="Schleper C."/>
            <person name="Guy L."/>
            <person name="Ettema T.J."/>
        </authorList>
    </citation>
    <scope>NUCLEOTIDE SEQUENCE</scope>
</reference>
<sequence>MPEQPEIHFLWYVGIIVLGLMFLGGCVGTYLVRRDQRAKEERFRPTHRRTYPKV</sequence>
<accession>A0A0F9K5A1</accession>
<comment type="caution">
    <text evidence="2">The sequence shown here is derived from an EMBL/GenBank/DDBJ whole genome shotgun (WGS) entry which is preliminary data.</text>
</comment>
<gene>
    <name evidence="2" type="ORF">LCGC14_1447170</name>
</gene>
<protein>
    <submittedName>
        <fullName evidence="2">Uncharacterized protein</fullName>
    </submittedName>
</protein>
<dbReference type="EMBL" id="LAZR01009928">
    <property type="protein sequence ID" value="KKM69806.1"/>
    <property type="molecule type" value="Genomic_DNA"/>
</dbReference>
<keyword evidence="1" id="KW-0812">Transmembrane</keyword>
<name>A0A0F9K5A1_9ZZZZ</name>
<evidence type="ECO:0000313" key="2">
    <source>
        <dbReference type="EMBL" id="KKM69806.1"/>
    </source>
</evidence>
<evidence type="ECO:0000256" key="1">
    <source>
        <dbReference type="SAM" id="Phobius"/>
    </source>
</evidence>
<keyword evidence="1" id="KW-0472">Membrane</keyword>
<organism evidence="2">
    <name type="scientific">marine sediment metagenome</name>
    <dbReference type="NCBI Taxonomy" id="412755"/>
    <lineage>
        <taxon>unclassified sequences</taxon>
        <taxon>metagenomes</taxon>
        <taxon>ecological metagenomes</taxon>
    </lineage>
</organism>
<dbReference type="AlphaFoldDB" id="A0A0F9K5A1"/>